<dbReference type="Gene3D" id="1.10.10.60">
    <property type="entry name" value="Homeodomain-like"/>
    <property type="match status" value="1"/>
</dbReference>
<dbReference type="Gene3D" id="1.10.357.10">
    <property type="entry name" value="Tetracycline Repressor, domain 2"/>
    <property type="match status" value="1"/>
</dbReference>
<protein>
    <submittedName>
        <fullName evidence="6">Transcriptional regulator, TetR family</fullName>
    </submittedName>
</protein>
<evidence type="ECO:0000256" key="2">
    <source>
        <dbReference type="ARBA" id="ARBA00023125"/>
    </source>
</evidence>
<dbReference type="InterPro" id="IPR001647">
    <property type="entry name" value="HTH_TetR"/>
</dbReference>
<sequence>MHESRRERKKRETRRLLTETALRLFAEQGYERTTVAQIAAAADVATKTFFNHFPSKDDVLFADSRDSVRTALDVIADRREGESVADLLTRAYEAMLAGYDERGSGLRDPELMEIYPALVRSVPSLQARALQVAFDMQRDIAVALERACPDELDPVTAAAVVGAFVGAVQAATLRSLELEQSEEDFWAAMRRGVDVALGGIRAY</sequence>
<keyword evidence="3" id="KW-0804">Transcription</keyword>
<dbReference type="Pfam" id="PF00440">
    <property type="entry name" value="TetR_N"/>
    <property type="match status" value="1"/>
</dbReference>
<evidence type="ECO:0000259" key="5">
    <source>
        <dbReference type="PROSITE" id="PS50977"/>
    </source>
</evidence>
<organism evidence="6 7">
    <name type="scientific">Streptoalloteichus tenebrarius (strain ATCC 17920 / DSM 40477 / JCM 4838 / CBS 697.72 / NBRC 16177 / NCIMB 11028 / NRRL B-12390 / A12253. 1 / ISP 5477)</name>
    <name type="common">Streptomyces tenebrarius</name>
    <dbReference type="NCBI Taxonomy" id="1933"/>
    <lineage>
        <taxon>Bacteria</taxon>
        <taxon>Bacillati</taxon>
        <taxon>Actinomycetota</taxon>
        <taxon>Actinomycetes</taxon>
        <taxon>Pseudonocardiales</taxon>
        <taxon>Pseudonocardiaceae</taxon>
        <taxon>Streptoalloteichus</taxon>
    </lineage>
</organism>
<dbReference type="PROSITE" id="PS50977">
    <property type="entry name" value="HTH_TETR_2"/>
    <property type="match status" value="1"/>
</dbReference>
<dbReference type="RefSeq" id="WP_253667474.1">
    <property type="nucleotide sequence ID" value="NZ_JAMTCP010000001.1"/>
</dbReference>
<keyword evidence="7" id="KW-1185">Reference proteome</keyword>
<feature type="DNA-binding region" description="H-T-H motif" evidence="4">
    <location>
        <begin position="34"/>
        <end position="53"/>
    </location>
</feature>
<dbReference type="InterPro" id="IPR009057">
    <property type="entry name" value="Homeodomain-like_sf"/>
</dbReference>
<dbReference type="EMBL" id="JAMTCP010000001">
    <property type="protein sequence ID" value="MCP2256476.1"/>
    <property type="molecule type" value="Genomic_DNA"/>
</dbReference>
<gene>
    <name evidence="6" type="ORF">LX15_000159</name>
</gene>
<evidence type="ECO:0000256" key="1">
    <source>
        <dbReference type="ARBA" id="ARBA00023015"/>
    </source>
</evidence>
<dbReference type="SUPFAM" id="SSF46689">
    <property type="entry name" value="Homeodomain-like"/>
    <property type="match status" value="1"/>
</dbReference>
<evidence type="ECO:0000256" key="3">
    <source>
        <dbReference type="ARBA" id="ARBA00023163"/>
    </source>
</evidence>
<dbReference type="PANTHER" id="PTHR30055:SF234">
    <property type="entry name" value="HTH-TYPE TRANSCRIPTIONAL REGULATOR BETI"/>
    <property type="match status" value="1"/>
</dbReference>
<comment type="caution">
    <text evidence="6">The sequence shown here is derived from an EMBL/GenBank/DDBJ whole genome shotgun (WGS) entry which is preliminary data.</text>
</comment>
<name>A0ABT1HLT2_STRSD</name>
<dbReference type="PRINTS" id="PR00455">
    <property type="entry name" value="HTHTETR"/>
</dbReference>
<evidence type="ECO:0000313" key="6">
    <source>
        <dbReference type="EMBL" id="MCP2256476.1"/>
    </source>
</evidence>
<evidence type="ECO:0000256" key="4">
    <source>
        <dbReference type="PROSITE-ProRule" id="PRU00335"/>
    </source>
</evidence>
<dbReference type="PANTHER" id="PTHR30055">
    <property type="entry name" value="HTH-TYPE TRANSCRIPTIONAL REGULATOR RUTR"/>
    <property type="match status" value="1"/>
</dbReference>
<keyword evidence="1" id="KW-0805">Transcription regulation</keyword>
<feature type="domain" description="HTH tetR-type" evidence="5">
    <location>
        <begin position="11"/>
        <end position="71"/>
    </location>
</feature>
<evidence type="ECO:0000313" key="7">
    <source>
        <dbReference type="Proteomes" id="UP001205311"/>
    </source>
</evidence>
<proteinExistence type="predicted"/>
<accession>A0ABT1HLT2</accession>
<keyword evidence="2 4" id="KW-0238">DNA-binding</keyword>
<dbReference type="InterPro" id="IPR050109">
    <property type="entry name" value="HTH-type_TetR-like_transc_reg"/>
</dbReference>
<reference evidence="6 7" key="1">
    <citation type="submission" date="2022-06" db="EMBL/GenBank/DDBJ databases">
        <title>Genomic Encyclopedia of Archaeal and Bacterial Type Strains, Phase II (KMG-II): from individual species to whole genera.</title>
        <authorList>
            <person name="Goeker M."/>
        </authorList>
    </citation>
    <scope>NUCLEOTIDE SEQUENCE [LARGE SCALE GENOMIC DNA]</scope>
    <source>
        <strain evidence="6 7">DSM 40477</strain>
    </source>
</reference>
<dbReference type="Proteomes" id="UP001205311">
    <property type="component" value="Unassembled WGS sequence"/>
</dbReference>